<evidence type="ECO:0000256" key="1">
    <source>
        <dbReference type="SAM" id="SignalP"/>
    </source>
</evidence>
<proteinExistence type="predicted"/>
<organism evidence="2 3">
    <name type="scientific">Cavenderia fasciculata</name>
    <name type="common">Slime mold</name>
    <name type="synonym">Dictyostelium fasciculatum</name>
    <dbReference type="NCBI Taxonomy" id="261658"/>
    <lineage>
        <taxon>Eukaryota</taxon>
        <taxon>Amoebozoa</taxon>
        <taxon>Evosea</taxon>
        <taxon>Eumycetozoa</taxon>
        <taxon>Dictyostelia</taxon>
        <taxon>Acytosteliales</taxon>
        <taxon>Cavenderiaceae</taxon>
        <taxon>Cavenderia</taxon>
    </lineage>
</organism>
<evidence type="ECO:0000313" key="2">
    <source>
        <dbReference type="EMBL" id="EGG15728.1"/>
    </source>
</evidence>
<protein>
    <recommendedName>
        <fullName evidence="4">Secreted protein</fullName>
    </recommendedName>
</protein>
<evidence type="ECO:0008006" key="4">
    <source>
        <dbReference type="Google" id="ProtNLM"/>
    </source>
</evidence>
<dbReference type="KEGG" id="dfa:DFA_10570"/>
<accession>F4QAK9</accession>
<keyword evidence="3" id="KW-1185">Reference proteome</keyword>
<evidence type="ECO:0000313" key="3">
    <source>
        <dbReference type="Proteomes" id="UP000007797"/>
    </source>
</evidence>
<dbReference type="InterPro" id="IPR021837">
    <property type="entry name" value="CfaA/B/C"/>
</dbReference>
<feature type="chain" id="PRO_5003313934" description="Secreted protein" evidence="1">
    <location>
        <begin position="20"/>
        <end position="204"/>
    </location>
</feature>
<dbReference type="AlphaFoldDB" id="F4QAK9"/>
<dbReference type="GeneID" id="14867138"/>
<sequence>MKIILSLCISFIIISLVKASSYVFIQSHQHAGCTDTPYTQIYAMSDVCINGITYGCEGKNVVITGFNNFGACHGNNPIKPITIPQGKCTPVRSVGVVVGNSVVAECVDEYDLPTNALTTVIYNSTDCETNWEDYPVLVVETTFVNVCINPGGDVASNKVSSCNQKGWTLAEYGNSDCVGKPGQSVFNPYQQCDTSNYPSITLCK</sequence>
<name>F4QAK9_CACFS</name>
<gene>
    <name evidence="2" type="ORF">DFA_10570</name>
</gene>
<keyword evidence="1" id="KW-0732">Signal</keyword>
<reference evidence="3" key="1">
    <citation type="journal article" date="2011" name="Genome Res.">
        <title>Phylogeny-wide analysis of social amoeba genomes highlights ancient origins for complex intercellular communication.</title>
        <authorList>
            <person name="Heidel A.J."/>
            <person name="Lawal H.M."/>
            <person name="Felder M."/>
            <person name="Schilde C."/>
            <person name="Helps N.R."/>
            <person name="Tunggal B."/>
            <person name="Rivero F."/>
            <person name="John U."/>
            <person name="Schleicher M."/>
            <person name="Eichinger L."/>
            <person name="Platzer M."/>
            <person name="Noegel A.A."/>
            <person name="Schaap P."/>
            <person name="Gloeckner G."/>
        </authorList>
    </citation>
    <scope>NUCLEOTIDE SEQUENCE [LARGE SCALE GENOMIC DNA]</scope>
    <source>
        <strain evidence="3">SH3</strain>
    </source>
</reference>
<dbReference type="Pfam" id="PF11912">
    <property type="entry name" value="CfaA_B_C"/>
    <property type="match status" value="1"/>
</dbReference>
<dbReference type="EMBL" id="GL883026">
    <property type="protein sequence ID" value="EGG15728.1"/>
    <property type="molecule type" value="Genomic_DNA"/>
</dbReference>
<dbReference type="RefSeq" id="XP_004354470.1">
    <property type="nucleotide sequence ID" value="XM_004354418.1"/>
</dbReference>
<feature type="signal peptide" evidence="1">
    <location>
        <begin position="1"/>
        <end position="19"/>
    </location>
</feature>
<dbReference type="Proteomes" id="UP000007797">
    <property type="component" value="Unassembled WGS sequence"/>
</dbReference>